<gene>
    <name evidence="1" type="ORF">Q0590_02610</name>
</gene>
<keyword evidence="1" id="KW-0503">Monooxygenase</keyword>
<dbReference type="Proteomes" id="UP001168528">
    <property type="component" value="Unassembled WGS sequence"/>
</dbReference>
<dbReference type="InterPro" id="IPR049574">
    <property type="entry name" value="CrtA-like"/>
</dbReference>
<evidence type="ECO:0000313" key="2">
    <source>
        <dbReference type="Proteomes" id="UP001168528"/>
    </source>
</evidence>
<protein>
    <submittedName>
        <fullName evidence="1">Spheroidene monooxygenase</fullName>
    </submittedName>
</protein>
<accession>A0ABT8R0B9</accession>
<organism evidence="1 2">
    <name type="scientific">Rhodocytophaga aerolata</name>
    <dbReference type="NCBI Taxonomy" id="455078"/>
    <lineage>
        <taxon>Bacteria</taxon>
        <taxon>Pseudomonadati</taxon>
        <taxon>Bacteroidota</taxon>
        <taxon>Cytophagia</taxon>
        <taxon>Cytophagales</taxon>
        <taxon>Rhodocytophagaceae</taxon>
        <taxon>Rhodocytophaga</taxon>
    </lineage>
</organism>
<evidence type="ECO:0000313" key="1">
    <source>
        <dbReference type="EMBL" id="MDO1445121.1"/>
    </source>
</evidence>
<keyword evidence="1" id="KW-0560">Oxidoreductase</keyword>
<dbReference type="EMBL" id="JAUKPO010000001">
    <property type="protein sequence ID" value="MDO1445121.1"/>
    <property type="molecule type" value="Genomic_DNA"/>
</dbReference>
<dbReference type="RefSeq" id="WP_302035915.1">
    <property type="nucleotide sequence ID" value="NZ_JAUKPO010000001.1"/>
</dbReference>
<dbReference type="CDD" id="cd21650">
    <property type="entry name" value="CrtA-like"/>
    <property type="match status" value="1"/>
</dbReference>
<keyword evidence="2" id="KW-1185">Reference proteome</keyword>
<dbReference type="GO" id="GO:0004497">
    <property type="term" value="F:monooxygenase activity"/>
    <property type="evidence" value="ECO:0007669"/>
    <property type="project" value="UniProtKB-KW"/>
</dbReference>
<sequence>MTLFPDTSLTERQVVTISFFKYKGLKKIWGMQQMQLAKGPVGMSPGLQFFKLLGSGDGFSLKPDFSTYGLLCVWSNIQVARNFFHESAAFDRFTKNTDEQWTIYMHPVHAHGKWSGAAPFQINKNFVVQNELLAVITRATLHTKHVWRFWQYVPKAGAAVHTHDGLIFTKGIGELPIVQQATFSLWRSKKDMMDFAYKNPFHTEVIQKTRELGWYKEELFARFTPFYTEGSWNGEDPLAPYLPLLQHKSQ</sequence>
<name>A0ABT8R0B9_9BACT</name>
<comment type="caution">
    <text evidence="1">The sequence shown here is derived from an EMBL/GenBank/DDBJ whole genome shotgun (WGS) entry which is preliminary data.</text>
</comment>
<proteinExistence type="predicted"/>
<reference evidence="1" key="1">
    <citation type="submission" date="2023-07" db="EMBL/GenBank/DDBJ databases">
        <title>The genome sequence of Rhodocytophaga aerolata KACC 12507.</title>
        <authorList>
            <person name="Zhang X."/>
        </authorList>
    </citation>
    <scope>NUCLEOTIDE SEQUENCE</scope>
    <source>
        <strain evidence="1">KACC 12507</strain>
    </source>
</reference>